<accession>A0A9W9CVP0</accession>
<dbReference type="PANTHER" id="PTHR40644:SF1">
    <property type="entry name" value="UPF0653 PROTEIN C607.02C"/>
    <property type="match status" value="1"/>
</dbReference>
<feature type="region of interest" description="Disordered" evidence="1">
    <location>
        <begin position="1"/>
        <end position="157"/>
    </location>
</feature>
<dbReference type="Proteomes" id="UP001140453">
    <property type="component" value="Unassembled WGS sequence"/>
</dbReference>
<feature type="compositionally biased region" description="Acidic residues" evidence="1">
    <location>
        <begin position="220"/>
        <end position="231"/>
    </location>
</feature>
<evidence type="ECO:0000313" key="3">
    <source>
        <dbReference type="Proteomes" id="UP001140453"/>
    </source>
</evidence>
<feature type="compositionally biased region" description="Basic residues" evidence="1">
    <location>
        <begin position="246"/>
        <end position="256"/>
    </location>
</feature>
<feature type="region of interest" description="Disordered" evidence="1">
    <location>
        <begin position="243"/>
        <end position="268"/>
    </location>
</feature>
<comment type="caution">
    <text evidence="2">The sequence shown here is derived from an EMBL/GenBank/DDBJ whole genome shotgun (WGS) entry which is preliminary data.</text>
</comment>
<feature type="region of interest" description="Disordered" evidence="1">
    <location>
        <begin position="210"/>
        <end position="231"/>
    </location>
</feature>
<dbReference type="EMBL" id="JAPEVB010000004">
    <property type="protein sequence ID" value="KAJ4389061.1"/>
    <property type="molecule type" value="Genomic_DNA"/>
</dbReference>
<evidence type="ECO:0000313" key="2">
    <source>
        <dbReference type="EMBL" id="KAJ4389061.1"/>
    </source>
</evidence>
<evidence type="ECO:0008006" key="4">
    <source>
        <dbReference type="Google" id="ProtNLM"/>
    </source>
</evidence>
<feature type="compositionally biased region" description="Basic and acidic residues" evidence="1">
    <location>
        <begin position="210"/>
        <end position="219"/>
    </location>
</feature>
<evidence type="ECO:0000256" key="1">
    <source>
        <dbReference type="SAM" id="MobiDB-lite"/>
    </source>
</evidence>
<keyword evidence="3" id="KW-1185">Reference proteome</keyword>
<name>A0A9W9CVP0_9PEZI</name>
<dbReference type="OrthoDB" id="5876637at2759"/>
<feature type="compositionally biased region" description="Basic and acidic residues" evidence="1">
    <location>
        <begin position="107"/>
        <end position="117"/>
    </location>
</feature>
<dbReference type="AlphaFoldDB" id="A0A9W9CVP0"/>
<feature type="compositionally biased region" description="Basic and acidic residues" evidence="1">
    <location>
        <begin position="135"/>
        <end position="147"/>
    </location>
</feature>
<reference evidence="2" key="1">
    <citation type="submission" date="2022-10" db="EMBL/GenBank/DDBJ databases">
        <title>Tapping the CABI collections for fungal endophytes: first genome assemblies for Collariella, Neodidymelliopsis, Ascochyta clinopodiicola, Didymella pomorum, Didymosphaeria variabile, Neocosmospora piperis and Neocucurbitaria cava.</title>
        <authorList>
            <person name="Hill R."/>
        </authorList>
    </citation>
    <scope>NUCLEOTIDE SEQUENCE</scope>
    <source>
        <strain evidence="2">IMI 355082</strain>
    </source>
</reference>
<organism evidence="2 3">
    <name type="scientific">Gnomoniopsis smithogilvyi</name>
    <dbReference type="NCBI Taxonomy" id="1191159"/>
    <lineage>
        <taxon>Eukaryota</taxon>
        <taxon>Fungi</taxon>
        <taxon>Dikarya</taxon>
        <taxon>Ascomycota</taxon>
        <taxon>Pezizomycotina</taxon>
        <taxon>Sordariomycetes</taxon>
        <taxon>Sordariomycetidae</taxon>
        <taxon>Diaporthales</taxon>
        <taxon>Gnomoniaceae</taxon>
        <taxon>Gnomoniopsis</taxon>
    </lineage>
</organism>
<feature type="compositionally biased region" description="Low complexity" evidence="1">
    <location>
        <begin position="57"/>
        <end position="71"/>
    </location>
</feature>
<proteinExistence type="predicted"/>
<dbReference type="PANTHER" id="PTHR40644">
    <property type="entry name" value="UPF0653 PROTEIN C607.02C"/>
    <property type="match status" value="1"/>
</dbReference>
<feature type="region of interest" description="Disordered" evidence="1">
    <location>
        <begin position="176"/>
        <end position="196"/>
    </location>
</feature>
<feature type="compositionally biased region" description="Basic residues" evidence="1">
    <location>
        <begin position="43"/>
        <end position="52"/>
    </location>
</feature>
<gene>
    <name evidence="2" type="ORF">N0V93_006523</name>
</gene>
<sequence>MPHKHKRREKVESTYDLPPNQIAKPLPVVAPGLTRKLNEKKGKGGKKGKSGKRYGEPDITTSTTTPSINTDKAPKSQGQKRKRGAADILDDAPRAFKRMMALKAGKAPKDGLDDGQRAKPSKKKNTKAAADDGDDAKTVAKKPEPTKEMPSIRPGERMSEFAARVDAALPVMGLVAKGSKGKDPLGLKTARTRKERKMHKLYDEWRKEEAAIQEKRREEAEEAEEKELEDDSLGVKWRLEMEAGGKKKGKKGKKGKSVYETDDGVDDPWAELKKKRGEAKIGLHDVAKAPPVLKTVPKEVFKVRGAGVNVGTIPKAAGSLKRREELQEVREEVVAQYRRMMEGRRARLGQEAEVEA</sequence>
<protein>
    <recommendedName>
        <fullName evidence="4">Urease accessory protein UreD</fullName>
    </recommendedName>
</protein>